<evidence type="ECO:0000259" key="7">
    <source>
        <dbReference type="Pfam" id="PF10035"/>
    </source>
</evidence>
<protein>
    <submittedName>
        <fullName evidence="8">YitT family protein</fullName>
    </submittedName>
</protein>
<dbReference type="Pfam" id="PF02588">
    <property type="entry name" value="YitT_membrane"/>
    <property type="match status" value="1"/>
</dbReference>
<dbReference type="InterPro" id="IPR051461">
    <property type="entry name" value="UPF0750_membrane"/>
</dbReference>
<reference evidence="9" key="1">
    <citation type="journal article" date="2019" name="Int. J. Syst. Evol. Microbiol.">
        <title>The Global Catalogue of Microorganisms (GCM) 10K type strain sequencing project: providing services to taxonomists for standard genome sequencing and annotation.</title>
        <authorList>
            <consortium name="The Broad Institute Genomics Platform"/>
            <consortium name="The Broad Institute Genome Sequencing Center for Infectious Disease"/>
            <person name="Wu L."/>
            <person name="Ma J."/>
        </authorList>
    </citation>
    <scope>NUCLEOTIDE SEQUENCE [LARGE SCALE GENOMIC DNA]</scope>
    <source>
        <strain evidence="9">CGMCC 4.7106</strain>
    </source>
</reference>
<keyword evidence="5 6" id="KW-0472">Membrane</keyword>
<dbReference type="Pfam" id="PF10035">
    <property type="entry name" value="DUF2179"/>
    <property type="match status" value="1"/>
</dbReference>
<evidence type="ECO:0000256" key="1">
    <source>
        <dbReference type="ARBA" id="ARBA00004651"/>
    </source>
</evidence>
<feature type="transmembrane region" description="Helical" evidence="6">
    <location>
        <begin position="120"/>
        <end position="137"/>
    </location>
</feature>
<evidence type="ECO:0000256" key="4">
    <source>
        <dbReference type="ARBA" id="ARBA00022989"/>
    </source>
</evidence>
<comment type="subcellular location">
    <subcellularLocation>
        <location evidence="1">Cell membrane</location>
        <topology evidence="1">Multi-pass membrane protein</topology>
    </subcellularLocation>
</comment>
<keyword evidence="3 6" id="KW-0812">Transmembrane</keyword>
<evidence type="ECO:0000256" key="3">
    <source>
        <dbReference type="ARBA" id="ARBA00022692"/>
    </source>
</evidence>
<dbReference type="InterPro" id="IPR003740">
    <property type="entry name" value="YitT"/>
</dbReference>
<keyword evidence="9" id="KW-1185">Reference proteome</keyword>
<dbReference type="Proteomes" id="UP001597375">
    <property type="component" value="Unassembled WGS sequence"/>
</dbReference>
<dbReference type="PANTHER" id="PTHR33545:SF5">
    <property type="entry name" value="UPF0750 MEMBRANE PROTEIN YITT"/>
    <property type="match status" value="1"/>
</dbReference>
<accession>A0ABW5D9W1</accession>
<evidence type="ECO:0000313" key="8">
    <source>
        <dbReference type="EMBL" id="MFD2257923.1"/>
    </source>
</evidence>
<organism evidence="8 9">
    <name type="scientific">Luteolibacter algae</name>
    <dbReference type="NCBI Taxonomy" id="454151"/>
    <lineage>
        <taxon>Bacteria</taxon>
        <taxon>Pseudomonadati</taxon>
        <taxon>Verrucomicrobiota</taxon>
        <taxon>Verrucomicrobiia</taxon>
        <taxon>Verrucomicrobiales</taxon>
        <taxon>Verrucomicrobiaceae</taxon>
        <taxon>Luteolibacter</taxon>
    </lineage>
</organism>
<feature type="domain" description="DUF2179" evidence="7">
    <location>
        <begin position="242"/>
        <end position="294"/>
    </location>
</feature>
<keyword evidence="4 6" id="KW-1133">Transmembrane helix</keyword>
<feature type="transmembrane region" description="Helical" evidence="6">
    <location>
        <begin position="158"/>
        <end position="179"/>
    </location>
</feature>
<feature type="transmembrane region" description="Helical" evidence="6">
    <location>
        <begin position="87"/>
        <end position="108"/>
    </location>
</feature>
<dbReference type="PANTHER" id="PTHR33545">
    <property type="entry name" value="UPF0750 MEMBRANE PROTEIN YITT-RELATED"/>
    <property type="match status" value="1"/>
</dbReference>
<gene>
    <name evidence="8" type="ORF">ACFSSA_14675</name>
</gene>
<evidence type="ECO:0000256" key="6">
    <source>
        <dbReference type="SAM" id="Phobius"/>
    </source>
</evidence>
<sequence length="304" mass="33829">MIFVKIKEWLSMRHPVLECLVTCLAGLLYAIALKYFVFPSKVILTGFEGLAAATAYYFENSSLFLLLYGISQTFLIIFAFVKISCVFALRTLLTVGTVMLGLALLPNMEFASPESSNERIILVLFGGILAGLAKALSLRMRGSTGDEDILGAYFAMRYLKPVGTIAILAAGVSTCYGLLLDYIKTGQIELMVNTLMYTSIYIFTSAETLNNFFRKFKLVLLTAFDKEPKRLGNAITAAAPHRTYTLQQAKGGFSADTFNLVRTVITHEELPEVLDNIQKECPDAFWFHHDIEGISKKYYIKPIG</sequence>
<feature type="transmembrane region" description="Helical" evidence="6">
    <location>
        <begin position="16"/>
        <end position="37"/>
    </location>
</feature>
<feature type="transmembrane region" description="Helical" evidence="6">
    <location>
        <begin position="57"/>
        <end position="80"/>
    </location>
</feature>
<dbReference type="EMBL" id="JBHUIT010000034">
    <property type="protein sequence ID" value="MFD2257923.1"/>
    <property type="molecule type" value="Genomic_DNA"/>
</dbReference>
<evidence type="ECO:0000313" key="9">
    <source>
        <dbReference type="Proteomes" id="UP001597375"/>
    </source>
</evidence>
<evidence type="ECO:0000256" key="2">
    <source>
        <dbReference type="ARBA" id="ARBA00022475"/>
    </source>
</evidence>
<name>A0ABW5D9W1_9BACT</name>
<dbReference type="InterPro" id="IPR019264">
    <property type="entry name" value="DUF2179"/>
</dbReference>
<comment type="caution">
    <text evidence="8">The sequence shown here is derived from an EMBL/GenBank/DDBJ whole genome shotgun (WGS) entry which is preliminary data.</text>
</comment>
<keyword evidence="2" id="KW-1003">Cell membrane</keyword>
<evidence type="ECO:0000256" key="5">
    <source>
        <dbReference type="ARBA" id="ARBA00023136"/>
    </source>
</evidence>
<proteinExistence type="predicted"/>
<feature type="transmembrane region" description="Helical" evidence="6">
    <location>
        <begin position="191"/>
        <end position="209"/>
    </location>
</feature>